<keyword evidence="3 7" id="KW-0547">Nucleotide-binding</keyword>
<protein>
    <recommendedName>
        <fullName evidence="7">Glutamate--tRNA ligase</fullName>
        <ecNumber evidence="7">6.1.1.17</ecNumber>
    </recommendedName>
    <alternativeName>
        <fullName evidence="7">Glutamyl-tRNA synthetase</fullName>
        <shortName evidence="7">GluRS</shortName>
    </alternativeName>
</protein>
<dbReference type="InterPro" id="IPR045462">
    <property type="entry name" value="aa-tRNA-synth_I_cd-bd"/>
</dbReference>
<feature type="short sequence motif" description="'HIGH' region" evidence="7">
    <location>
        <begin position="13"/>
        <end position="23"/>
    </location>
</feature>
<dbReference type="InterPro" id="IPR014729">
    <property type="entry name" value="Rossmann-like_a/b/a_fold"/>
</dbReference>
<dbReference type="GO" id="GO:0000049">
    <property type="term" value="F:tRNA binding"/>
    <property type="evidence" value="ECO:0007669"/>
    <property type="project" value="InterPro"/>
</dbReference>
<evidence type="ECO:0000259" key="8">
    <source>
        <dbReference type="Pfam" id="PF00749"/>
    </source>
</evidence>
<evidence type="ECO:0000313" key="11">
    <source>
        <dbReference type="Proteomes" id="UP000177704"/>
    </source>
</evidence>
<evidence type="ECO:0000256" key="4">
    <source>
        <dbReference type="ARBA" id="ARBA00022840"/>
    </source>
</evidence>
<gene>
    <name evidence="7" type="primary">gltX</name>
    <name evidence="10" type="ORF">A3B36_03315</name>
</gene>
<dbReference type="GO" id="GO:0005737">
    <property type="term" value="C:cytoplasm"/>
    <property type="evidence" value="ECO:0007669"/>
    <property type="project" value="UniProtKB-SubCell"/>
</dbReference>
<reference evidence="10 11" key="1">
    <citation type="journal article" date="2016" name="Nat. Commun.">
        <title>Thousands of microbial genomes shed light on interconnected biogeochemical processes in an aquifer system.</title>
        <authorList>
            <person name="Anantharaman K."/>
            <person name="Brown C.T."/>
            <person name="Hug L.A."/>
            <person name="Sharon I."/>
            <person name="Castelle C.J."/>
            <person name="Probst A.J."/>
            <person name="Thomas B.C."/>
            <person name="Singh A."/>
            <person name="Wilkins M.J."/>
            <person name="Karaoz U."/>
            <person name="Brodie E.L."/>
            <person name="Williams K.H."/>
            <person name="Hubbard S.S."/>
            <person name="Banfield J.F."/>
        </authorList>
    </citation>
    <scope>NUCLEOTIDE SEQUENCE [LARGE SCALE GENOMIC DNA]</scope>
</reference>
<dbReference type="Proteomes" id="UP000177704">
    <property type="component" value="Unassembled WGS sequence"/>
</dbReference>
<dbReference type="InterPro" id="IPR004527">
    <property type="entry name" value="Glu-tRNA-ligase_bac/mito"/>
</dbReference>
<comment type="caution">
    <text evidence="10">The sequence shown here is derived from an EMBL/GenBank/DDBJ whole genome shotgun (WGS) entry which is preliminary data.</text>
</comment>
<organism evidence="10 11">
    <name type="scientific">Candidatus Uhrbacteria bacterium RIFCSPLOWO2_01_FULL_55_36</name>
    <dbReference type="NCBI Taxonomy" id="1802404"/>
    <lineage>
        <taxon>Bacteria</taxon>
        <taxon>Candidatus Uhriibacteriota</taxon>
    </lineage>
</organism>
<dbReference type="PANTHER" id="PTHR43311">
    <property type="entry name" value="GLUTAMATE--TRNA LIGASE"/>
    <property type="match status" value="1"/>
</dbReference>
<feature type="domain" description="Glutamyl/glutaminyl-tRNA synthetase class Ib catalytic" evidence="8">
    <location>
        <begin position="6"/>
        <end position="332"/>
    </location>
</feature>
<proteinExistence type="inferred from homology"/>
<comment type="catalytic activity">
    <reaction evidence="7">
        <text>tRNA(Glu) + L-glutamate + ATP = L-glutamyl-tRNA(Glu) + AMP + diphosphate</text>
        <dbReference type="Rhea" id="RHEA:23540"/>
        <dbReference type="Rhea" id="RHEA-COMP:9663"/>
        <dbReference type="Rhea" id="RHEA-COMP:9680"/>
        <dbReference type="ChEBI" id="CHEBI:29985"/>
        <dbReference type="ChEBI" id="CHEBI:30616"/>
        <dbReference type="ChEBI" id="CHEBI:33019"/>
        <dbReference type="ChEBI" id="CHEBI:78442"/>
        <dbReference type="ChEBI" id="CHEBI:78520"/>
        <dbReference type="ChEBI" id="CHEBI:456215"/>
        <dbReference type="EC" id="6.1.1.17"/>
    </reaction>
</comment>
<feature type="short sequence motif" description="'KMSKS' region" evidence="7">
    <location>
        <begin position="261"/>
        <end position="265"/>
    </location>
</feature>
<dbReference type="InterPro" id="IPR008925">
    <property type="entry name" value="aa_tRNA-synth_I_cd-bd_sf"/>
</dbReference>
<keyword evidence="4 7" id="KW-0067">ATP-binding</keyword>
<dbReference type="GO" id="GO:0008270">
    <property type="term" value="F:zinc ion binding"/>
    <property type="evidence" value="ECO:0007669"/>
    <property type="project" value="InterPro"/>
</dbReference>
<evidence type="ECO:0000256" key="5">
    <source>
        <dbReference type="ARBA" id="ARBA00022917"/>
    </source>
</evidence>
<dbReference type="Pfam" id="PF00749">
    <property type="entry name" value="tRNA-synt_1c"/>
    <property type="match status" value="1"/>
</dbReference>
<feature type="binding site" evidence="7">
    <location>
        <position position="264"/>
    </location>
    <ligand>
        <name>ATP</name>
        <dbReference type="ChEBI" id="CHEBI:30616"/>
    </ligand>
</feature>
<dbReference type="InterPro" id="IPR020058">
    <property type="entry name" value="Glu/Gln-tRNA-synth_Ib_cat-dom"/>
</dbReference>
<dbReference type="PANTHER" id="PTHR43311:SF2">
    <property type="entry name" value="GLUTAMATE--TRNA LIGASE, MITOCHONDRIAL-RELATED"/>
    <property type="match status" value="1"/>
</dbReference>
<name>A0A1F7V0Z1_9BACT</name>
<dbReference type="GO" id="GO:0005524">
    <property type="term" value="F:ATP binding"/>
    <property type="evidence" value="ECO:0007669"/>
    <property type="project" value="UniProtKB-UniRule"/>
</dbReference>
<accession>A0A1F7V0Z1</accession>
<evidence type="ECO:0000256" key="7">
    <source>
        <dbReference type="HAMAP-Rule" id="MF_00022"/>
    </source>
</evidence>
<dbReference type="SUPFAM" id="SSF52374">
    <property type="entry name" value="Nucleotidylyl transferase"/>
    <property type="match status" value="1"/>
</dbReference>
<dbReference type="CDD" id="cd00808">
    <property type="entry name" value="GluRS_core"/>
    <property type="match status" value="1"/>
</dbReference>
<evidence type="ECO:0000256" key="6">
    <source>
        <dbReference type="ARBA" id="ARBA00023146"/>
    </source>
</evidence>
<comment type="similarity">
    <text evidence="1 7">Belongs to the class-I aminoacyl-tRNA synthetase family. Glutamate--tRNA ligase type 1 subfamily.</text>
</comment>
<keyword evidence="6 7" id="KW-0030">Aminoacyl-tRNA synthetase</keyword>
<dbReference type="GO" id="GO:0004818">
    <property type="term" value="F:glutamate-tRNA ligase activity"/>
    <property type="evidence" value="ECO:0007669"/>
    <property type="project" value="UniProtKB-UniRule"/>
</dbReference>
<dbReference type="AlphaFoldDB" id="A0A1F7V0Z1"/>
<evidence type="ECO:0000256" key="3">
    <source>
        <dbReference type="ARBA" id="ARBA00022741"/>
    </source>
</evidence>
<dbReference type="GO" id="GO:0006424">
    <property type="term" value="P:glutamyl-tRNA aminoacylation"/>
    <property type="evidence" value="ECO:0007669"/>
    <property type="project" value="UniProtKB-UniRule"/>
</dbReference>
<evidence type="ECO:0000313" key="10">
    <source>
        <dbReference type="EMBL" id="OGL83674.1"/>
    </source>
</evidence>
<dbReference type="Pfam" id="PF19269">
    <property type="entry name" value="Anticodon_2"/>
    <property type="match status" value="1"/>
</dbReference>
<dbReference type="InterPro" id="IPR000924">
    <property type="entry name" value="Glu/Gln-tRNA-synth"/>
</dbReference>
<sequence length="513" mass="58430">MNVSQKVRVRFAPSPTGDLHIGGMRVALFNWLFARQQGGDFVMRIEDTDQARYKPESVRSIVEGLSWAGLDWDEGPFMEKSHIRENGECGPYFQSQRTEQYRKYVDELLEKGAAYHCFCTVERLEQMRKDQEARKAPPRYDRHCARLTAGEVKKKLDAHTPHVIRMKVPEQGRREVDDAVKGKVSFDLSLIDDQVLLKSDGFPTYHLAVVVDDHLMEITHVFRGEEWLPSTAKHLLLYEAFGWEQPQFGHLPLILAPDKTKLSKRHGAVSVLAFREAGYLPEALLNFTLLLGWNPGKGSEKEIFSKEEMMAHFSLAGIQTSPAIFNYEKLNWMNGQYLKRLSLRALTDDALPCLTEAGLLTRLEAEEWITADGRSVKRAYVEQAVALAQPRLMCVKDVVQESDLFFIELSYDARLLQWKQTGLANARARLLDVRGLIGTAETRDATPPTLEEKMKAWIREKGHDMGDVLWPLRVALTGREESPSPFEVMDVLGKEETIKRLDAAIEKLSNFSI</sequence>
<dbReference type="EMBL" id="MGEM01000043">
    <property type="protein sequence ID" value="OGL83674.1"/>
    <property type="molecule type" value="Genomic_DNA"/>
</dbReference>
<comment type="function">
    <text evidence="7">Catalyzes the attachment of glutamate to tRNA(Glu) in a two-step reaction: glutamate is first activated by ATP to form Glu-AMP and then transferred to the acceptor end of tRNA(Glu).</text>
</comment>
<dbReference type="PRINTS" id="PR00987">
    <property type="entry name" value="TRNASYNTHGLU"/>
</dbReference>
<comment type="subunit">
    <text evidence="7">Monomer.</text>
</comment>
<dbReference type="NCBIfam" id="TIGR00464">
    <property type="entry name" value="gltX_bact"/>
    <property type="match status" value="1"/>
</dbReference>
<dbReference type="Gene3D" id="3.40.50.620">
    <property type="entry name" value="HUPs"/>
    <property type="match status" value="1"/>
</dbReference>
<comment type="caution">
    <text evidence="7">Lacks conserved residue(s) required for the propagation of feature annotation.</text>
</comment>
<keyword evidence="2 7" id="KW-0436">Ligase</keyword>
<evidence type="ECO:0000256" key="2">
    <source>
        <dbReference type="ARBA" id="ARBA00022598"/>
    </source>
</evidence>
<dbReference type="InterPro" id="IPR001412">
    <property type="entry name" value="aa-tRNA-synth_I_CS"/>
</dbReference>
<feature type="domain" description="Aminoacyl-tRNA synthetase class I anticodon-binding" evidence="9">
    <location>
        <begin position="366"/>
        <end position="505"/>
    </location>
</feature>
<keyword evidence="5 7" id="KW-0648">Protein biosynthesis</keyword>
<evidence type="ECO:0000256" key="1">
    <source>
        <dbReference type="ARBA" id="ARBA00007894"/>
    </source>
</evidence>
<dbReference type="HAMAP" id="MF_00022">
    <property type="entry name" value="Glu_tRNA_synth_type1"/>
    <property type="match status" value="1"/>
</dbReference>
<dbReference type="SUPFAM" id="SSF48163">
    <property type="entry name" value="An anticodon-binding domain of class I aminoacyl-tRNA synthetases"/>
    <property type="match status" value="1"/>
</dbReference>
<keyword evidence="7" id="KW-0963">Cytoplasm</keyword>
<dbReference type="Gene3D" id="1.10.10.350">
    <property type="match status" value="1"/>
</dbReference>
<comment type="subcellular location">
    <subcellularLocation>
        <location evidence="7">Cytoplasm</location>
    </subcellularLocation>
</comment>
<dbReference type="FunFam" id="3.40.50.620:FF:000045">
    <property type="entry name" value="Glutamate--tRNA ligase, mitochondrial"/>
    <property type="match status" value="1"/>
</dbReference>
<dbReference type="InterPro" id="IPR049940">
    <property type="entry name" value="GluQ/Sye"/>
</dbReference>
<dbReference type="EC" id="6.1.1.17" evidence="7"/>
<dbReference type="InterPro" id="IPR033910">
    <property type="entry name" value="GluRS_core"/>
</dbReference>
<evidence type="ECO:0000259" key="9">
    <source>
        <dbReference type="Pfam" id="PF19269"/>
    </source>
</evidence>
<dbReference type="InterPro" id="IPR020751">
    <property type="entry name" value="aa-tRNA-synth_I_codon-bd_sub2"/>
</dbReference>
<dbReference type="PROSITE" id="PS00178">
    <property type="entry name" value="AA_TRNA_LIGASE_I"/>
    <property type="match status" value="1"/>
</dbReference>